<gene>
    <name evidence="2" type="ORF">E2986_10456</name>
</gene>
<reference evidence="2" key="1">
    <citation type="submission" date="2019-11" db="EMBL/GenBank/DDBJ databases">
        <title>The nuclear and mitochondrial genomes of Frieseomelitta varia - a highly eusocial stingless bee (Meliponini) with a permanently sterile worker caste.</title>
        <authorList>
            <person name="Freitas F.C.P."/>
            <person name="Lourenco A.P."/>
            <person name="Nunes F.M.F."/>
            <person name="Paschoal A.R."/>
            <person name="Abreu F.C.P."/>
            <person name="Barbin F.O."/>
            <person name="Bataglia L."/>
            <person name="Cardoso-Junior C.A.M."/>
            <person name="Cervoni M.S."/>
            <person name="Silva S.R."/>
            <person name="Dalarmi F."/>
            <person name="Del Lama M.A."/>
            <person name="Depintor T.S."/>
            <person name="Ferreira K.M."/>
            <person name="Goria P.S."/>
            <person name="Jaskot M.C."/>
            <person name="Lago D.C."/>
            <person name="Luna-Lucena D."/>
            <person name="Moda L.M."/>
            <person name="Nascimento L."/>
            <person name="Pedrino M."/>
            <person name="Rabico F.O."/>
            <person name="Sanches F.C."/>
            <person name="Santos D.E."/>
            <person name="Santos C.G."/>
            <person name="Vieira J."/>
            <person name="Lopes T.F."/>
            <person name="Barchuk A.R."/>
            <person name="Hartfelder K."/>
            <person name="Simoes Z.L.P."/>
            <person name="Bitondi M.M.G."/>
            <person name="Pinheiro D.G."/>
        </authorList>
    </citation>
    <scope>NUCLEOTIDE SEQUENCE</scope>
    <source>
        <strain evidence="2">USP_RPSP 00005682</strain>
        <tissue evidence="2">Whole individual</tissue>
    </source>
</reference>
<accession>A0A833W1I4</accession>
<name>A0A833W1I4_9HYME</name>
<evidence type="ECO:0000256" key="1">
    <source>
        <dbReference type="SAM" id="MobiDB-lite"/>
    </source>
</evidence>
<proteinExistence type="predicted"/>
<comment type="caution">
    <text evidence="2">The sequence shown here is derived from an EMBL/GenBank/DDBJ whole genome shotgun (WGS) entry which is preliminary data.</text>
</comment>
<sequence>MASFWFLDTLALYAIRHRRDLDEYCTSVLISWLAGEIRLLRGNQFTEHTRAPSFVNRKHTREDFFREMRSIFAVAADKISEQNRVPYWDEIVDEYANELRYALIYAVFVEPIEIQTCDLPFTLRTPRPTKLADPKSIPFIVQLQRSLRMVGTMEKSKGNKAKGKKVKTIPEVPPTPPRSLDDEAQLMYNRSFILPLIEANESSGIFETSDA</sequence>
<organism evidence="2 3">
    <name type="scientific">Frieseomelitta varia</name>
    <dbReference type="NCBI Taxonomy" id="561572"/>
    <lineage>
        <taxon>Eukaryota</taxon>
        <taxon>Metazoa</taxon>
        <taxon>Ecdysozoa</taxon>
        <taxon>Arthropoda</taxon>
        <taxon>Hexapoda</taxon>
        <taxon>Insecta</taxon>
        <taxon>Pterygota</taxon>
        <taxon>Neoptera</taxon>
        <taxon>Endopterygota</taxon>
        <taxon>Hymenoptera</taxon>
        <taxon>Apocrita</taxon>
        <taxon>Aculeata</taxon>
        <taxon>Apoidea</taxon>
        <taxon>Anthophila</taxon>
        <taxon>Apidae</taxon>
        <taxon>Frieseomelitta</taxon>
    </lineage>
</organism>
<keyword evidence="3" id="KW-1185">Reference proteome</keyword>
<evidence type="ECO:0000313" key="3">
    <source>
        <dbReference type="Proteomes" id="UP000655588"/>
    </source>
</evidence>
<dbReference type="EMBL" id="WNWW01000906">
    <property type="protein sequence ID" value="KAF3420957.1"/>
    <property type="molecule type" value="Genomic_DNA"/>
</dbReference>
<evidence type="ECO:0000313" key="2">
    <source>
        <dbReference type="EMBL" id="KAF3420957.1"/>
    </source>
</evidence>
<protein>
    <submittedName>
        <fullName evidence="2">Uncharacterized protein</fullName>
    </submittedName>
</protein>
<feature type="region of interest" description="Disordered" evidence="1">
    <location>
        <begin position="159"/>
        <end position="181"/>
    </location>
</feature>
<dbReference type="Proteomes" id="UP000655588">
    <property type="component" value="Unassembled WGS sequence"/>
</dbReference>
<dbReference type="AlphaFoldDB" id="A0A833W1I4"/>